<evidence type="ECO:0000313" key="1">
    <source>
        <dbReference type="EMBL" id="KAI0035022.1"/>
    </source>
</evidence>
<reference evidence="1" key="1">
    <citation type="submission" date="2021-02" db="EMBL/GenBank/DDBJ databases">
        <authorList>
            <consortium name="DOE Joint Genome Institute"/>
            <person name="Ahrendt S."/>
            <person name="Looney B.P."/>
            <person name="Miyauchi S."/>
            <person name="Morin E."/>
            <person name="Drula E."/>
            <person name="Courty P.E."/>
            <person name="Chicoki N."/>
            <person name="Fauchery L."/>
            <person name="Kohler A."/>
            <person name="Kuo A."/>
            <person name="Labutti K."/>
            <person name="Pangilinan J."/>
            <person name="Lipzen A."/>
            <person name="Riley R."/>
            <person name="Andreopoulos W."/>
            <person name="He G."/>
            <person name="Johnson J."/>
            <person name="Barry K.W."/>
            <person name="Grigoriev I.V."/>
            <person name="Nagy L."/>
            <person name="Hibbett D."/>
            <person name="Henrissat B."/>
            <person name="Matheny P.B."/>
            <person name="Labbe J."/>
            <person name="Martin F."/>
        </authorList>
    </citation>
    <scope>NUCLEOTIDE SEQUENCE</scope>
    <source>
        <strain evidence="1">EC-137</strain>
    </source>
</reference>
<accession>A0ACB8QTN0</accession>
<gene>
    <name evidence="1" type="ORF">K488DRAFT_10556</name>
</gene>
<feature type="non-terminal residue" evidence="1">
    <location>
        <position position="1"/>
    </location>
</feature>
<keyword evidence="2" id="KW-1185">Reference proteome</keyword>
<dbReference type="Proteomes" id="UP000814128">
    <property type="component" value="Unassembled WGS sequence"/>
</dbReference>
<dbReference type="EMBL" id="MU273491">
    <property type="protein sequence ID" value="KAI0035022.1"/>
    <property type="molecule type" value="Genomic_DNA"/>
</dbReference>
<feature type="non-terminal residue" evidence="1">
    <location>
        <position position="82"/>
    </location>
</feature>
<name>A0ACB8QTN0_9AGAM</name>
<sequence>PGYIKRPRNSFIIFRCDYVQRHRGTSPPTGEKYMRLSKRASEAWRKLNRQERAVYVRLSELEKEEHARQHPDYVYRPNKKRR</sequence>
<reference evidence="1" key="2">
    <citation type="journal article" date="2022" name="New Phytol.">
        <title>Evolutionary transition to the ectomycorrhizal habit in the genomes of a hyperdiverse lineage of mushroom-forming fungi.</title>
        <authorList>
            <person name="Looney B."/>
            <person name="Miyauchi S."/>
            <person name="Morin E."/>
            <person name="Drula E."/>
            <person name="Courty P.E."/>
            <person name="Kohler A."/>
            <person name="Kuo A."/>
            <person name="LaButti K."/>
            <person name="Pangilinan J."/>
            <person name="Lipzen A."/>
            <person name="Riley R."/>
            <person name="Andreopoulos W."/>
            <person name="He G."/>
            <person name="Johnson J."/>
            <person name="Nolan M."/>
            <person name="Tritt A."/>
            <person name="Barry K.W."/>
            <person name="Grigoriev I.V."/>
            <person name="Nagy L.G."/>
            <person name="Hibbett D."/>
            <person name="Henrissat B."/>
            <person name="Matheny P.B."/>
            <person name="Labbe J."/>
            <person name="Martin F.M."/>
        </authorList>
    </citation>
    <scope>NUCLEOTIDE SEQUENCE</scope>
    <source>
        <strain evidence="1">EC-137</strain>
    </source>
</reference>
<comment type="caution">
    <text evidence="1">The sequence shown here is derived from an EMBL/GenBank/DDBJ whole genome shotgun (WGS) entry which is preliminary data.</text>
</comment>
<organism evidence="1 2">
    <name type="scientific">Vararia minispora EC-137</name>
    <dbReference type="NCBI Taxonomy" id="1314806"/>
    <lineage>
        <taxon>Eukaryota</taxon>
        <taxon>Fungi</taxon>
        <taxon>Dikarya</taxon>
        <taxon>Basidiomycota</taxon>
        <taxon>Agaricomycotina</taxon>
        <taxon>Agaricomycetes</taxon>
        <taxon>Russulales</taxon>
        <taxon>Lachnocladiaceae</taxon>
        <taxon>Vararia</taxon>
    </lineage>
</organism>
<protein>
    <submittedName>
        <fullName evidence="1">High mobility group box domain-containing protein</fullName>
    </submittedName>
</protein>
<proteinExistence type="predicted"/>
<evidence type="ECO:0000313" key="2">
    <source>
        <dbReference type="Proteomes" id="UP000814128"/>
    </source>
</evidence>